<evidence type="ECO:0000313" key="1">
    <source>
        <dbReference type="EMBL" id="KER21866.1"/>
    </source>
</evidence>
<keyword evidence="2" id="KW-1185">Reference proteome</keyword>
<organism evidence="1 2">
    <name type="scientific">Opisthorchis viverrini</name>
    <name type="common">Southeast Asian liver fluke</name>
    <dbReference type="NCBI Taxonomy" id="6198"/>
    <lineage>
        <taxon>Eukaryota</taxon>
        <taxon>Metazoa</taxon>
        <taxon>Spiralia</taxon>
        <taxon>Lophotrochozoa</taxon>
        <taxon>Platyhelminthes</taxon>
        <taxon>Trematoda</taxon>
        <taxon>Digenea</taxon>
        <taxon>Opisthorchiida</taxon>
        <taxon>Opisthorchiata</taxon>
        <taxon>Opisthorchiidae</taxon>
        <taxon>Opisthorchis</taxon>
    </lineage>
</organism>
<sequence length="144" mass="16036">MRDSVNVAEIPPIIAQWIAQVRKPSHHGKVRGSNPTWASRLPLSVLGQPGSIPALVLPSGGMAARHRKGATAERFLSFSFYLLDTNYHRSFHPGRRCIECMLTLRQGLERCHSIKRSALVVFLDLKCAFDCRLSETLAVSGNQR</sequence>
<proteinExistence type="predicted"/>
<dbReference type="KEGG" id="ovi:T265_09899"/>
<dbReference type="AlphaFoldDB" id="A0A074Z449"/>
<evidence type="ECO:0008006" key="3">
    <source>
        <dbReference type="Google" id="ProtNLM"/>
    </source>
</evidence>
<name>A0A074Z449_OPIVI</name>
<dbReference type="EMBL" id="KL596935">
    <property type="protein sequence ID" value="KER21866.1"/>
    <property type="molecule type" value="Genomic_DNA"/>
</dbReference>
<reference evidence="1 2" key="1">
    <citation type="submission" date="2013-11" db="EMBL/GenBank/DDBJ databases">
        <title>Opisthorchis viverrini - life in the bile duct.</title>
        <authorList>
            <person name="Young N.D."/>
            <person name="Nagarajan N."/>
            <person name="Lin S.J."/>
            <person name="Korhonen P.K."/>
            <person name="Jex A.R."/>
            <person name="Hall R.S."/>
            <person name="Safavi-Hemami H."/>
            <person name="Kaewkong W."/>
            <person name="Bertrand D."/>
            <person name="Gao S."/>
            <person name="Seet Q."/>
            <person name="Wongkham S."/>
            <person name="Teh B.T."/>
            <person name="Wongkham C."/>
            <person name="Intapan P.M."/>
            <person name="Maleewong W."/>
            <person name="Yang X."/>
            <person name="Hu M."/>
            <person name="Wang Z."/>
            <person name="Hofmann A."/>
            <person name="Sternberg P.W."/>
            <person name="Tan P."/>
            <person name="Wang J."/>
            <person name="Gasser R.B."/>
        </authorList>
    </citation>
    <scope>NUCLEOTIDE SEQUENCE [LARGE SCALE GENOMIC DNA]</scope>
</reference>
<dbReference type="Proteomes" id="UP000054324">
    <property type="component" value="Unassembled WGS sequence"/>
</dbReference>
<dbReference type="OrthoDB" id="6266369at2759"/>
<accession>A0A074Z449</accession>
<gene>
    <name evidence="1" type="ORF">T265_09899</name>
</gene>
<dbReference type="GeneID" id="20324067"/>
<dbReference type="RefSeq" id="XP_009174376.1">
    <property type="nucleotide sequence ID" value="XM_009176112.1"/>
</dbReference>
<protein>
    <recommendedName>
        <fullName evidence="3">Reverse transcriptase domain-containing protein</fullName>
    </recommendedName>
</protein>
<dbReference type="CTD" id="20324067"/>
<evidence type="ECO:0000313" key="2">
    <source>
        <dbReference type="Proteomes" id="UP000054324"/>
    </source>
</evidence>